<evidence type="ECO:0000313" key="2">
    <source>
        <dbReference type="Proteomes" id="UP000504609"/>
    </source>
</evidence>
<dbReference type="Gene3D" id="3.10.20.90">
    <property type="entry name" value="Phosphatidylinositol 3-kinase Catalytic Subunit, Chain A, domain 1"/>
    <property type="match status" value="1"/>
</dbReference>
<dbReference type="SUPFAM" id="SSF54236">
    <property type="entry name" value="Ubiquitin-like"/>
    <property type="match status" value="1"/>
</dbReference>
<dbReference type="KEGG" id="cmos:111437093"/>
<dbReference type="RefSeq" id="XP_022930696.1">
    <property type="nucleotide sequence ID" value="XM_023074928.1"/>
</dbReference>
<organism evidence="2 3">
    <name type="scientific">Cucurbita moschata</name>
    <name type="common">Winter crookneck squash</name>
    <name type="synonym">Cucurbita pepo var. moschata</name>
    <dbReference type="NCBI Taxonomy" id="3662"/>
    <lineage>
        <taxon>Eukaryota</taxon>
        <taxon>Viridiplantae</taxon>
        <taxon>Streptophyta</taxon>
        <taxon>Embryophyta</taxon>
        <taxon>Tracheophyta</taxon>
        <taxon>Spermatophyta</taxon>
        <taxon>Magnoliopsida</taxon>
        <taxon>eudicotyledons</taxon>
        <taxon>Gunneridae</taxon>
        <taxon>Pentapetalae</taxon>
        <taxon>rosids</taxon>
        <taxon>fabids</taxon>
        <taxon>Cucurbitales</taxon>
        <taxon>Cucurbitaceae</taxon>
        <taxon>Cucurbiteae</taxon>
        <taxon>Cucurbita</taxon>
    </lineage>
</organism>
<evidence type="ECO:0000259" key="1">
    <source>
        <dbReference type="PROSITE" id="PS50053"/>
    </source>
</evidence>
<dbReference type="CDD" id="cd17039">
    <property type="entry name" value="Ubl_ubiquitin_like"/>
    <property type="match status" value="1"/>
</dbReference>
<feature type="domain" description="Ubiquitin-like" evidence="1">
    <location>
        <begin position="1"/>
        <end position="75"/>
    </location>
</feature>
<dbReference type="GeneID" id="111437093"/>
<dbReference type="InterPro" id="IPR029071">
    <property type="entry name" value="Ubiquitin-like_domsf"/>
</dbReference>
<dbReference type="AlphaFoldDB" id="A0A6J1ERN4"/>
<dbReference type="Proteomes" id="UP000504609">
    <property type="component" value="Unplaced"/>
</dbReference>
<reference evidence="3" key="1">
    <citation type="submission" date="2025-08" db="UniProtKB">
        <authorList>
            <consortium name="RefSeq"/>
        </authorList>
    </citation>
    <scope>IDENTIFICATION</scope>
    <source>
        <tissue evidence="3">Young leaves</tissue>
    </source>
</reference>
<dbReference type="PROSITE" id="PS50053">
    <property type="entry name" value="UBIQUITIN_2"/>
    <property type="match status" value="1"/>
</dbReference>
<keyword evidence="2" id="KW-1185">Reference proteome</keyword>
<accession>A0A6J1ERN4</accession>
<protein>
    <submittedName>
        <fullName evidence="3">Uncharacterized protein LOC111437093</fullName>
    </submittedName>
</protein>
<proteinExistence type="predicted"/>
<sequence length="104" mass="11588">MKLVAENLTGSLFYVEVDDGATVLDLRTEISSQQSLPSDRLLFVPDHDRGRLISAADDGTSLVDFGLRDGSLIYVFFCPLDEEGVDDLDARQLFFNCPDLLLFQ</sequence>
<evidence type="ECO:0000313" key="3">
    <source>
        <dbReference type="RefSeq" id="XP_022930696.1"/>
    </source>
</evidence>
<dbReference type="InterPro" id="IPR000626">
    <property type="entry name" value="Ubiquitin-like_dom"/>
</dbReference>
<gene>
    <name evidence="3" type="primary">LOC111437093</name>
</gene>
<name>A0A6J1ERN4_CUCMO</name>